<evidence type="ECO:0000313" key="1">
    <source>
        <dbReference type="EMBL" id="TKY92324.1"/>
    </source>
</evidence>
<feature type="non-terminal residue" evidence="1">
    <location>
        <position position="1"/>
    </location>
</feature>
<comment type="caution">
    <text evidence="1">The sequence shown here is derived from an EMBL/GenBank/DDBJ whole genome shotgun (WGS) entry which is preliminary data.</text>
</comment>
<accession>A0AC61SCE9</accession>
<dbReference type="EMBL" id="QYBA01000039">
    <property type="protein sequence ID" value="TKY92324.1"/>
    <property type="molecule type" value="Genomic_DNA"/>
</dbReference>
<evidence type="ECO:0000313" key="2">
    <source>
        <dbReference type="Proteomes" id="UP000315423"/>
    </source>
</evidence>
<dbReference type="Proteomes" id="UP000315423">
    <property type="component" value="Unassembled WGS sequence"/>
</dbReference>
<proteinExistence type="predicted"/>
<organism evidence="1 2">
    <name type="scientific">Candidatus Methanomarinus sp</name>
    <dbReference type="NCBI Taxonomy" id="3386244"/>
    <lineage>
        <taxon>Archaea</taxon>
        <taxon>Methanobacteriati</taxon>
        <taxon>Methanobacteriota</taxon>
        <taxon>Stenosarchaea group</taxon>
        <taxon>Methanomicrobia</taxon>
        <taxon>Methanosarcinales</taxon>
        <taxon>ANME-2 cluster</taxon>
        <taxon>Candidatus Methanocomedenaceae</taxon>
        <taxon>Candidatus Methanomarinus</taxon>
    </lineage>
</organism>
<gene>
    <name evidence="1" type="ORF">C5S46_01175</name>
</gene>
<reference evidence="1" key="1">
    <citation type="submission" date="2018-09" db="EMBL/GenBank/DDBJ databases">
        <title>A genomic encyclopedia of anaerobic methanotrophic archaea.</title>
        <authorList>
            <person name="Skennerton C.T."/>
            <person name="Chadwick G.L."/>
            <person name="Laso-Perez R."/>
            <person name="Leu A.O."/>
            <person name="Speth D.R."/>
            <person name="Yu H."/>
            <person name="Morgan-Lang C."/>
            <person name="Hatzenpichler R."/>
            <person name="Goudeau D."/>
            <person name="Malmstrom R."/>
            <person name="Woyke T."/>
            <person name="Hallam S."/>
            <person name="Tyson G.W."/>
            <person name="Wegener G."/>
            <person name="Boetius A."/>
            <person name="Orphan V.J."/>
        </authorList>
    </citation>
    <scope>NUCLEOTIDE SEQUENCE</scope>
    <source>
        <strain evidence="1">CONS3730D10UFb2</strain>
    </source>
</reference>
<sequence length="87" mass="9894">EMPNPDQLLSETGWNDVRLYNAIQHLIENEFIDGDILKSQDSTKVQDVYIKDITSFGIDIIENQPEFKTNFGFGVNLVSRQHPSVGL</sequence>
<protein>
    <submittedName>
        <fullName evidence="1">Uncharacterized protein</fullName>
    </submittedName>
</protein>
<name>A0AC61SCE9_9EURY</name>